<protein>
    <recommendedName>
        <fullName evidence="3">Citrate synthase</fullName>
    </recommendedName>
</protein>
<gene>
    <name evidence="1" type="ORF">PSQ19_14360</name>
</gene>
<keyword evidence="2" id="KW-1185">Reference proteome</keyword>
<organism evidence="1 2">
    <name type="scientific">Devosia algicola</name>
    <dbReference type="NCBI Taxonomy" id="3026418"/>
    <lineage>
        <taxon>Bacteria</taxon>
        <taxon>Pseudomonadati</taxon>
        <taxon>Pseudomonadota</taxon>
        <taxon>Alphaproteobacteria</taxon>
        <taxon>Hyphomicrobiales</taxon>
        <taxon>Devosiaceae</taxon>
        <taxon>Devosia</taxon>
    </lineage>
</organism>
<evidence type="ECO:0000313" key="2">
    <source>
        <dbReference type="Proteomes" id="UP001220530"/>
    </source>
</evidence>
<evidence type="ECO:0008006" key="3">
    <source>
        <dbReference type="Google" id="ProtNLM"/>
    </source>
</evidence>
<dbReference type="Proteomes" id="UP001220530">
    <property type="component" value="Chromosome"/>
</dbReference>
<accession>A0ABY7YLB7</accession>
<name>A0ABY7YLB7_9HYPH</name>
<reference evidence="1 2" key="1">
    <citation type="submission" date="2023-02" db="EMBL/GenBank/DDBJ databases">
        <title>Devosia algicola sp. nov., isolated from the phycosphere of marine algae.</title>
        <authorList>
            <person name="Kim J.M."/>
            <person name="Lee J.K."/>
            <person name="Choi B.J."/>
            <person name="Bayburt H."/>
            <person name="Jeon C.O."/>
        </authorList>
    </citation>
    <scope>NUCLEOTIDE SEQUENCE [LARGE SCALE GENOMIC DNA]</scope>
    <source>
        <strain evidence="1 2">G20-9</strain>
    </source>
</reference>
<sequence>MTWITADAALARLRTKPQTLYANVSRGRIQSRPDPVDSRRSLYRSEDVDRLAQRRPGPGRAATVASQTIAWGEPVLPTAISTITDGRLYYRGQDAAEPVAIGEP</sequence>
<evidence type="ECO:0000313" key="1">
    <source>
        <dbReference type="EMBL" id="WDR01885.1"/>
    </source>
</evidence>
<proteinExistence type="predicted"/>
<dbReference type="EMBL" id="CP118246">
    <property type="protein sequence ID" value="WDR01885.1"/>
    <property type="molecule type" value="Genomic_DNA"/>
</dbReference>